<reference evidence="2 3" key="1">
    <citation type="submission" date="2007-08" db="EMBL/GenBank/DDBJ databases">
        <authorList>
            <person name="Fulton L."/>
            <person name="Clifton S."/>
            <person name="Fulton B."/>
            <person name="Xu J."/>
            <person name="Minx P."/>
            <person name="Pepin K.H."/>
            <person name="Johnson M."/>
            <person name="Thiruvilangam P."/>
            <person name="Bhonagiri V."/>
            <person name="Nash W.E."/>
            <person name="Mardis E.R."/>
            <person name="Wilson R.K."/>
        </authorList>
    </citation>
    <scope>NUCLEOTIDE SEQUENCE [LARGE SCALE GENOMIC DNA]</scope>
    <source>
        <strain evidence="3">ATCC BAA-613 / DSM 15670 / CCUG 46953 / JCM 12243 / WAL 16351</strain>
    </source>
</reference>
<protein>
    <recommendedName>
        <fullName evidence="1">DUF5348 domain-containing protein</fullName>
    </recommendedName>
</protein>
<sequence>MKQGTLFYDKESGRYDFCYDCDGETVNYGGIHCGEVFEFCLNDVWVPARVEMYEDWYLVGLPGLKMEGLEVRTR</sequence>
<dbReference type="EMBL" id="ABCC02000041">
    <property type="protein sequence ID" value="EDP14163.1"/>
    <property type="molecule type" value="Genomic_DNA"/>
</dbReference>
<name>A8S015_ENTBW</name>
<comment type="caution">
    <text evidence="2">The sequence shown here is derived from an EMBL/GenBank/DDBJ whole genome shotgun (WGS) entry which is preliminary data.</text>
</comment>
<dbReference type="PaxDb" id="411902-CLOBOL_05555"/>
<evidence type="ECO:0000313" key="3">
    <source>
        <dbReference type="Proteomes" id="UP000005396"/>
    </source>
</evidence>
<dbReference type="Pfam" id="PF17295">
    <property type="entry name" value="DUF5348"/>
    <property type="match status" value="1"/>
</dbReference>
<dbReference type="Gene3D" id="2.40.10.390">
    <property type="match status" value="1"/>
</dbReference>
<dbReference type="RefSeq" id="WP_007037893.1">
    <property type="nucleotide sequence ID" value="NZ_DS480696.1"/>
</dbReference>
<organism evidence="2 3">
    <name type="scientific">Enterocloster bolteae (strain ATCC BAA-613 / DSM 15670 / CCUG 46953 / JCM 12243 / WAL 16351)</name>
    <name type="common">Clostridium bolteae</name>
    <dbReference type="NCBI Taxonomy" id="411902"/>
    <lineage>
        <taxon>Bacteria</taxon>
        <taxon>Bacillati</taxon>
        <taxon>Bacillota</taxon>
        <taxon>Clostridia</taxon>
        <taxon>Lachnospirales</taxon>
        <taxon>Lachnospiraceae</taxon>
        <taxon>Enterocloster</taxon>
    </lineage>
</organism>
<evidence type="ECO:0000313" key="2">
    <source>
        <dbReference type="EMBL" id="EDP14163.1"/>
    </source>
</evidence>
<dbReference type="Proteomes" id="UP000005396">
    <property type="component" value="Unassembled WGS sequence"/>
</dbReference>
<feature type="domain" description="DUF5348" evidence="1">
    <location>
        <begin position="4"/>
        <end position="72"/>
    </location>
</feature>
<accession>A8S015</accession>
<reference evidence="2 3" key="2">
    <citation type="submission" date="2007-09" db="EMBL/GenBank/DDBJ databases">
        <title>Draft genome sequence of Clostridium bolteae (ATCC BAA-613).</title>
        <authorList>
            <person name="Sudarsanam P."/>
            <person name="Ley R."/>
            <person name="Guruge J."/>
            <person name="Turnbaugh P.J."/>
            <person name="Mahowald M."/>
            <person name="Liep D."/>
            <person name="Gordon J."/>
        </authorList>
    </citation>
    <scope>NUCLEOTIDE SEQUENCE [LARGE SCALE GENOMIC DNA]</scope>
    <source>
        <strain evidence="3">ATCC BAA-613 / DSM 15670 / CCUG 46953 / JCM 12243 / WAL 16351</strain>
    </source>
</reference>
<proteinExistence type="predicted"/>
<dbReference type="AlphaFoldDB" id="A8S015"/>
<evidence type="ECO:0000259" key="1">
    <source>
        <dbReference type="Pfam" id="PF17295"/>
    </source>
</evidence>
<dbReference type="GeneID" id="97203638"/>
<dbReference type="HOGENOM" id="CLU_194457_1_0_9"/>
<gene>
    <name evidence="2" type="ORF">CLOBOL_05555</name>
</gene>
<dbReference type="InterPro" id="IPR035255">
    <property type="entry name" value="DUF5348"/>
</dbReference>